<dbReference type="Proteomes" id="UP001259659">
    <property type="component" value="Unassembled WGS sequence"/>
</dbReference>
<dbReference type="RefSeq" id="WP_310918100.1">
    <property type="nucleotide sequence ID" value="NZ_JAMQON010000001.1"/>
</dbReference>
<evidence type="ECO:0000313" key="2">
    <source>
        <dbReference type="Proteomes" id="UP001259659"/>
    </source>
</evidence>
<organism evidence="1 2">
    <name type="scientific">Haloarcula saliterrae</name>
    <dbReference type="NCBI Taxonomy" id="2950534"/>
    <lineage>
        <taxon>Archaea</taxon>
        <taxon>Methanobacteriati</taxon>
        <taxon>Methanobacteriota</taxon>
        <taxon>Stenosarchaea group</taxon>
        <taxon>Halobacteria</taxon>
        <taxon>Halobacteriales</taxon>
        <taxon>Haloarculaceae</taxon>
        <taxon>Haloarcula</taxon>
    </lineage>
</organism>
<dbReference type="EMBL" id="JAMQON010000001">
    <property type="protein sequence ID" value="MDS0258536.1"/>
    <property type="molecule type" value="Genomic_DNA"/>
</dbReference>
<dbReference type="SUPFAM" id="SSF144052">
    <property type="entry name" value="Thermophilic metalloprotease-like"/>
    <property type="match status" value="1"/>
</dbReference>
<keyword evidence="2" id="KW-1185">Reference proteome</keyword>
<reference evidence="1 2" key="1">
    <citation type="submission" date="2022-06" db="EMBL/GenBank/DDBJ databases">
        <title>Haloarcula sp. a new haloarchaeum isolate from saline soil.</title>
        <authorList>
            <person name="Strakova D."/>
            <person name="Galisteo C."/>
            <person name="Sanchez-Porro C."/>
            <person name="Ventosa A."/>
        </authorList>
    </citation>
    <scope>NUCLEOTIDE SEQUENCE [LARGE SCALE GENOMIC DNA]</scope>
    <source>
        <strain evidence="1 2">S1CR25-12</strain>
    </source>
</reference>
<proteinExistence type="predicted"/>
<evidence type="ECO:0008006" key="3">
    <source>
        <dbReference type="Google" id="ProtNLM"/>
    </source>
</evidence>
<comment type="caution">
    <text evidence="1">The sequence shown here is derived from an EMBL/GenBank/DDBJ whole genome shotgun (WGS) entry which is preliminary data.</text>
</comment>
<evidence type="ECO:0000313" key="1">
    <source>
        <dbReference type="EMBL" id="MDS0258536.1"/>
    </source>
</evidence>
<accession>A0ABU2F8I6</accession>
<gene>
    <name evidence="1" type="ORF">NDI56_03810</name>
</gene>
<sequence>MNPLHEADDARELAPDDVVGNALCDALLDNPDPAVIRVLNAHGEWARAAPSVQDYCRTLEQVPSIVARWPADSHGTDVFVYVRDGSLYRYNAPTDEVLTAPKRTTATGVRSVVDARGRPELLPREDTVVGGDVDE</sequence>
<name>A0ABU2F8I6_9EURY</name>
<protein>
    <recommendedName>
        <fullName evidence="3">Halobacterial output domain-containing protein</fullName>
    </recommendedName>
</protein>